<keyword evidence="3" id="KW-1185">Reference proteome</keyword>
<sequence>MTAPRRRLTLVLLALLLVDLVCCGLVIRSMTTGDELGQTGKLATAEVVDVDAKTRRHVLVVRFLTLDRGHITARTTRYHALDKQIGRTVHVRYDTNRPERFQTVDWKPDRTLHWIVLIVLAVGAVVLVKRLSGRIVRHPVSVVRGERPEDGGEMR</sequence>
<comment type="caution">
    <text evidence="2">The sequence shown here is derived from an EMBL/GenBank/DDBJ whole genome shotgun (WGS) entry which is preliminary data.</text>
</comment>
<keyword evidence="1" id="KW-0812">Transmembrane</keyword>
<dbReference type="EMBL" id="JBHLTC010000001">
    <property type="protein sequence ID" value="MFC0622659.1"/>
    <property type="molecule type" value="Genomic_DNA"/>
</dbReference>
<keyword evidence="1" id="KW-1133">Transmembrane helix</keyword>
<reference evidence="2 3" key="1">
    <citation type="submission" date="2024-09" db="EMBL/GenBank/DDBJ databases">
        <authorList>
            <person name="Sun Q."/>
            <person name="Mori K."/>
        </authorList>
    </citation>
    <scope>NUCLEOTIDE SEQUENCE [LARGE SCALE GENOMIC DNA]</scope>
    <source>
        <strain evidence="2 3">CGMCC 1.15906</strain>
    </source>
</reference>
<accession>A0ABV6QDF1</accession>
<dbReference type="Proteomes" id="UP001589890">
    <property type="component" value="Unassembled WGS sequence"/>
</dbReference>
<evidence type="ECO:0000256" key="1">
    <source>
        <dbReference type="SAM" id="Phobius"/>
    </source>
</evidence>
<proteinExistence type="predicted"/>
<gene>
    <name evidence="2" type="ORF">ACFFGN_01205</name>
</gene>
<protein>
    <submittedName>
        <fullName evidence="2">DUF3592 domain-containing protein</fullName>
    </submittedName>
</protein>
<dbReference type="RefSeq" id="WP_380043339.1">
    <property type="nucleotide sequence ID" value="NZ_JBHLTC010000001.1"/>
</dbReference>
<organism evidence="2 3">
    <name type="scientific">Kribbella deserti</name>
    <dbReference type="NCBI Taxonomy" id="1926257"/>
    <lineage>
        <taxon>Bacteria</taxon>
        <taxon>Bacillati</taxon>
        <taxon>Actinomycetota</taxon>
        <taxon>Actinomycetes</taxon>
        <taxon>Propionibacteriales</taxon>
        <taxon>Kribbellaceae</taxon>
        <taxon>Kribbella</taxon>
    </lineage>
</organism>
<evidence type="ECO:0000313" key="2">
    <source>
        <dbReference type="EMBL" id="MFC0622659.1"/>
    </source>
</evidence>
<keyword evidence="1" id="KW-0472">Membrane</keyword>
<evidence type="ECO:0000313" key="3">
    <source>
        <dbReference type="Proteomes" id="UP001589890"/>
    </source>
</evidence>
<feature type="transmembrane region" description="Helical" evidence="1">
    <location>
        <begin position="111"/>
        <end position="128"/>
    </location>
</feature>
<name>A0ABV6QDF1_9ACTN</name>